<sequence>MPLTSIALAGPFIVKSPVVNSYQQLLCVRNASIHSDNSSSRVTEPSWEKLRGSQNVKLDLLGASLQEHKQSLLESMRRKIWERSGVSETGHSLTTETRSASKFQTRLAASVAWSGVEWSGVEWSGVEWSGVEWSGVEWSGVEWSGVEWRGVEWSGVEWRGVEWRGVEWSGVEWRGVEWRGVEWSGVEWSE</sequence>
<proteinExistence type="predicted"/>
<evidence type="ECO:0000313" key="1">
    <source>
        <dbReference type="EMBL" id="OLP95477.1"/>
    </source>
</evidence>
<evidence type="ECO:0000313" key="2">
    <source>
        <dbReference type="Proteomes" id="UP000186817"/>
    </source>
</evidence>
<accession>A0A1Q9DJV8</accession>
<dbReference type="SUPFAM" id="SSF141571">
    <property type="entry name" value="Pentapeptide repeat-like"/>
    <property type="match status" value="1"/>
</dbReference>
<gene>
    <name evidence="1" type="ORF">AK812_SmicGene22411</name>
</gene>
<keyword evidence="2" id="KW-1185">Reference proteome</keyword>
<dbReference type="Gene3D" id="2.160.20.80">
    <property type="entry name" value="E3 ubiquitin-protein ligase SopA"/>
    <property type="match status" value="1"/>
</dbReference>
<dbReference type="EMBL" id="LSRX01000501">
    <property type="protein sequence ID" value="OLP95477.1"/>
    <property type="molecule type" value="Genomic_DNA"/>
</dbReference>
<name>A0A1Q9DJV8_SYMMI</name>
<protein>
    <submittedName>
        <fullName evidence="1">Uncharacterized protein</fullName>
    </submittedName>
</protein>
<dbReference type="Proteomes" id="UP000186817">
    <property type="component" value="Unassembled WGS sequence"/>
</dbReference>
<organism evidence="1 2">
    <name type="scientific">Symbiodinium microadriaticum</name>
    <name type="common">Dinoflagellate</name>
    <name type="synonym">Zooxanthella microadriatica</name>
    <dbReference type="NCBI Taxonomy" id="2951"/>
    <lineage>
        <taxon>Eukaryota</taxon>
        <taxon>Sar</taxon>
        <taxon>Alveolata</taxon>
        <taxon>Dinophyceae</taxon>
        <taxon>Suessiales</taxon>
        <taxon>Symbiodiniaceae</taxon>
        <taxon>Symbiodinium</taxon>
    </lineage>
</organism>
<reference evidence="1 2" key="1">
    <citation type="submission" date="2016-02" db="EMBL/GenBank/DDBJ databases">
        <title>Genome analysis of coral dinoflagellate symbionts highlights evolutionary adaptations to a symbiotic lifestyle.</title>
        <authorList>
            <person name="Aranda M."/>
            <person name="Li Y."/>
            <person name="Liew Y.J."/>
            <person name="Baumgarten S."/>
            <person name="Simakov O."/>
            <person name="Wilson M."/>
            <person name="Piel J."/>
            <person name="Ashoor H."/>
            <person name="Bougouffa S."/>
            <person name="Bajic V.B."/>
            <person name="Ryu T."/>
            <person name="Ravasi T."/>
            <person name="Bayer T."/>
            <person name="Micklem G."/>
            <person name="Kim H."/>
            <person name="Bhak J."/>
            <person name="Lajeunesse T.C."/>
            <person name="Voolstra C.R."/>
        </authorList>
    </citation>
    <scope>NUCLEOTIDE SEQUENCE [LARGE SCALE GENOMIC DNA]</scope>
    <source>
        <strain evidence="1 2">CCMP2467</strain>
    </source>
</reference>
<dbReference type="AlphaFoldDB" id="A0A1Q9DJV8"/>
<comment type="caution">
    <text evidence="1">The sequence shown here is derived from an EMBL/GenBank/DDBJ whole genome shotgun (WGS) entry which is preliminary data.</text>
</comment>
<dbReference type="OrthoDB" id="5386422at2759"/>